<reference evidence="1 2" key="1">
    <citation type="submission" date="2021-06" db="EMBL/GenBank/DDBJ databases">
        <title>Caerostris extrusa draft genome.</title>
        <authorList>
            <person name="Kono N."/>
            <person name="Arakawa K."/>
        </authorList>
    </citation>
    <scope>NUCLEOTIDE SEQUENCE [LARGE SCALE GENOMIC DNA]</scope>
</reference>
<evidence type="ECO:0000313" key="1">
    <source>
        <dbReference type="EMBL" id="GIY78651.1"/>
    </source>
</evidence>
<evidence type="ECO:0000313" key="2">
    <source>
        <dbReference type="Proteomes" id="UP001054945"/>
    </source>
</evidence>
<dbReference type="Proteomes" id="UP001054945">
    <property type="component" value="Unassembled WGS sequence"/>
</dbReference>
<sequence>MGEAERTKHVSAVKPLEVHQLATEKHQQQQSHDYKLSLQSAQFRLQSSCCTTTEFRSSNKTKLQSLLS</sequence>
<dbReference type="AlphaFoldDB" id="A0AAV4W7A2"/>
<comment type="caution">
    <text evidence="1">The sequence shown here is derived from an EMBL/GenBank/DDBJ whole genome shotgun (WGS) entry which is preliminary data.</text>
</comment>
<protein>
    <submittedName>
        <fullName evidence="1">Uncharacterized protein</fullName>
    </submittedName>
</protein>
<keyword evidence="2" id="KW-1185">Reference proteome</keyword>
<name>A0AAV4W7A2_CAEEX</name>
<organism evidence="1 2">
    <name type="scientific">Caerostris extrusa</name>
    <name type="common">Bark spider</name>
    <name type="synonym">Caerostris bankana</name>
    <dbReference type="NCBI Taxonomy" id="172846"/>
    <lineage>
        <taxon>Eukaryota</taxon>
        <taxon>Metazoa</taxon>
        <taxon>Ecdysozoa</taxon>
        <taxon>Arthropoda</taxon>
        <taxon>Chelicerata</taxon>
        <taxon>Arachnida</taxon>
        <taxon>Araneae</taxon>
        <taxon>Araneomorphae</taxon>
        <taxon>Entelegynae</taxon>
        <taxon>Araneoidea</taxon>
        <taxon>Araneidae</taxon>
        <taxon>Caerostris</taxon>
    </lineage>
</organism>
<gene>
    <name evidence="1" type="ORF">CEXT_292461</name>
</gene>
<accession>A0AAV4W7A2</accession>
<proteinExistence type="predicted"/>
<dbReference type="EMBL" id="BPLR01015779">
    <property type="protein sequence ID" value="GIY78651.1"/>
    <property type="molecule type" value="Genomic_DNA"/>
</dbReference>